<feature type="domain" description="DUF4246" evidence="2">
    <location>
        <begin position="17"/>
        <end position="95"/>
    </location>
</feature>
<dbReference type="InParanoid" id="A0A409VD75"/>
<proteinExistence type="predicted"/>
<dbReference type="AlphaFoldDB" id="A0A409VD75"/>
<sequence length="619" mass="70524">MATSSGEELTPGNRNCLPGFGLPLNYAPCEGDEGYCGELYPNALSLQCLKTGRTVLPMISLREIAMLQFMNTVTDKVDWHIKVHDDDIVKKWETEVSHQYPDFTSKMFSYCIQELRHRATFVSKSVIPPPIVVYDANVVKSDFAVSPEVKKDLQDAMQEFEDGIPDRLKDWHPFSDDKVLDLVHPSLFPIIYGTTRILEHGTTTLEDCILRCGSGRVLPVPPVAEEVEEKQKSTYRFVFDDIDTTLSLYSRKFQWLPCEVDISGEHCKITSYINNLHPQETKLYALIAKIIDAAIPLWELTLPPVKDRRIDLPPKRISYTFVEYDPFPEEGPDTDGPQQLPGEDENDFWERRSEWFDSTRKVVLPEPGDFEARSPCKSTNIREIYGERGLQVIVKLANIMLTPDKPSYEGGSWHVEGQLNEHIVSTALYYYSSHNITPSFLAFRQQVSTTYEDMGVSYEQNIHDWLDEVFGCTQDGPGVQDIGSVETREGRLLTFPNVLQHRVEPFELADPTKPGHRKILALFLVDPNIKIISTAHVPCQRKDWWAPAVVEQQSAGSHPTPLGELPTELLTEVFKGVEDFPLSMEEAMTLRLELMDERRVHAETQDDGFQINTFNLCEH</sequence>
<dbReference type="Pfam" id="PF14033">
    <property type="entry name" value="DUF4246"/>
    <property type="match status" value="1"/>
</dbReference>
<evidence type="ECO:0000313" key="3">
    <source>
        <dbReference type="EMBL" id="PPQ63545.1"/>
    </source>
</evidence>
<dbReference type="Pfam" id="PF21666">
    <property type="entry name" value="DUF4246_N"/>
    <property type="match status" value="1"/>
</dbReference>
<dbReference type="PANTHER" id="PTHR33119:SF1">
    <property type="entry name" value="FE2OG DIOXYGENASE DOMAIN-CONTAINING PROTEIN"/>
    <property type="match status" value="1"/>
</dbReference>
<evidence type="ECO:0000313" key="4">
    <source>
        <dbReference type="Proteomes" id="UP000284842"/>
    </source>
</evidence>
<dbReference type="STRING" id="181874.A0A409VD75"/>
<comment type="caution">
    <text evidence="3">The sequence shown here is derived from an EMBL/GenBank/DDBJ whole genome shotgun (WGS) entry which is preliminary data.</text>
</comment>
<dbReference type="OrthoDB" id="415532at2759"/>
<dbReference type="InterPro" id="IPR049192">
    <property type="entry name" value="DUF4246_C"/>
</dbReference>
<dbReference type="InterPro" id="IPR049207">
    <property type="entry name" value="DUF4246_N"/>
</dbReference>
<feature type="domain" description="DUF4246" evidence="1">
    <location>
        <begin position="106"/>
        <end position="546"/>
    </location>
</feature>
<accession>A0A409VD75</accession>
<evidence type="ECO:0000259" key="1">
    <source>
        <dbReference type="Pfam" id="PF14033"/>
    </source>
</evidence>
<keyword evidence="4" id="KW-1185">Reference proteome</keyword>
<name>A0A409VD75_9AGAR</name>
<dbReference type="EMBL" id="NHTK01006119">
    <property type="protein sequence ID" value="PPQ63545.1"/>
    <property type="molecule type" value="Genomic_DNA"/>
</dbReference>
<reference evidence="3 4" key="1">
    <citation type="journal article" date="2018" name="Evol. Lett.">
        <title>Horizontal gene cluster transfer increased hallucinogenic mushroom diversity.</title>
        <authorList>
            <person name="Reynolds H.T."/>
            <person name="Vijayakumar V."/>
            <person name="Gluck-Thaler E."/>
            <person name="Korotkin H.B."/>
            <person name="Matheny P.B."/>
            <person name="Slot J.C."/>
        </authorList>
    </citation>
    <scope>NUCLEOTIDE SEQUENCE [LARGE SCALE GENOMIC DNA]</scope>
    <source>
        <strain evidence="3 4">2629</strain>
    </source>
</reference>
<gene>
    <name evidence="3" type="ORF">CVT24_004775</name>
</gene>
<protein>
    <submittedName>
        <fullName evidence="3">Uncharacterized protein</fullName>
    </submittedName>
</protein>
<organism evidence="3 4">
    <name type="scientific">Panaeolus cyanescens</name>
    <dbReference type="NCBI Taxonomy" id="181874"/>
    <lineage>
        <taxon>Eukaryota</taxon>
        <taxon>Fungi</taxon>
        <taxon>Dikarya</taxon>
        <taxon>Basidiomycota</taxon>
        <taxon>Agaricomycotina</taxon>
        <taxon>Agaricomycetes</taxon>
        <taxon>Agaricomycetidae</taxon>
        <taxon>Agaricales</taxon>
        <taxon>Agaricineae</taxon>
        <taxon>Galeropsidaceae</taxon>
        <taxon>Panaeolus</taxon>
    </lineage>
</organism>
<dbReference type="InterPro" id="IPR025340">
    <property type="entry name" value="DUF4246"/>
</dbReference>
<dbReference type="PANTHER" id="PTHR33119">
    <property type="entry name" value="IFI3P"/>
    <property type="match status" value="1"/>
</dbReference>
<dbReference type="Proteomes" id="UP000284842">
    <property type="component" value="Unassembled WGS sequence"/>
</dbReference>
<evidence type="ECO:0000259" key="2">
    <source>
        <dbReference type="Pfam" id="PF21666"/>
    </source>
</evidence>